<dbReference type="AlphaFoldDB" id="A0A7T0PUS3"/>
<evidence type="ECO:0000313" key="7">
    <source>
        <dbReference type="Proteomes" id="UP000594637"/>
    </source>
</evidence>
<evidence type="ECO:0000256" key="5">
    <source>
        <dbReference type="SAM" id="MobiDB-lite"/>
    </source>
</evidence>
<proteinExistence type="predicted"/>
<keyword evidence="1" id="KW-0963">Cytoplasm</keyword>
<gene>
    <name evidence="6" type="primary">scpB</name>
    <name evidence="6" type="ORF">ID810_06500</name>
</gene>
<evidence type="ECO:0000256" key="3">
    <source>
        <dbReference type="ARBA" id="ARBA00022829"/>
    </source>
</evidence>
<dbReference type="Proteomes" id="UP000594637">
    <property type="component" value="Chromosome"/>
</dbReference>
<reference evidence="6 7" key="1">
    <citation type="submission" date="2020-11" db="EMBL/GenBank/DDBJ databases">
        <title>Actinomyces sp. ZJ750.</title>
        <authorList>
            <person name="Zhou J."/>
        </authorList>
    </citation>
    <scope>NUCLEOTIDE SEQUENCE [LARGE SCALE GENOMIC DNA]</scope>
    <source>
        <strain evidence="6 7">ZJ750</strain>
    </source>
</reference>
<keyword evidence="7" id="KW-1185">Reference proteome</keyword>
<evidence type="ECO:0000313" key="6">
    <source>
        <dbReference type="EMBL" id="QPL04476.1"/>
    </source>
</evidence>
<dbReference type="SUPFAM" id="SSF46785">
    <property type="entry name" value="Winged helix' DNA-binding domain"/>
    <property type="match status" value="2"/>
</dbReference>
<keyword evidence="3" id="KW-0159">Chromosome partition</keyword>
<protein>
    <submittedName>
        <fullName evidence="6">SMC-Scp complex subunit ScpB</fullName>
    </submittedName>
</protein>
<dbReference type="KEGG" id="arep:ID810_06500"/>
<organism evidence="6 7">
    <name type="scientific">Actinomyces respiraculi</name>
    <dbReference type="NCBI Taxonomy" id="2744574"/>
    <lineage>
        <taxon>Bacteria</taxon>
        <taxon>Bacillati</taxon>
        <taxon>Actinomycetota</taxon>
        <taxon>Actinomycetes</taxon>
        <taxon>Actinomycetales</taxon>
        <taxon>Actinomycetaceae</taxon>
        <taxon>Actinomyces</taxon>
    </lineage>
</organism>
<name>A0A7T0PUS3_9ACTO</name>
<dbReference type="InterPro" id="IPR036388">
    <property type="entry name" value="WH-like_DNA-bd_sf"/>
</dbReference>
<feature type="region of interest" description="Disordered" evidence="5">
    <location>
        <begin position="1"/>
        <end position="35"/>
    </location>
</feature>
<evidence type="ECO:0000256" key="4">
    <source>
        <dbReference type="ARBA" id="ARBA00023306"/>
    </source>
</evidence>
<feature type="compositionally biased region" description="Polar residues" evidence="5">
    <location>
        <begin position="19"/>
        <end position="33"/>
    </location>
</feature>
<dbReference type="GO" id="GO:0051304">
    <property type="term" value="P:chromosome separation"/>
    <property type="evidence" value="ECO:0007669"/>
    <property type="project" value="InterPro"/>
</dbReference>
<dbReference type="Pfam" id="PF04079">
    <property type="entry name" value="SMC_ScpB"/>
    <property type="match status" value="1"/>
</dbReference>
<evidence type="ECO:0000256" key="2">
    <source>
        <dbReference type="ARBA" id="ARBA00022618"/>
    </source>
</evidence>
<dbReference type="GO" id="GO:0051301">
    <property type="term" value="P:cell division"/>
    <property type="evidence" value="ECO:0007669"/>
    <property type="project" value="UniProtKB-KW"/>
</dbReference>
<dbReference type="PANTHER" id="PTHR34298:SF2">
    <property type="entry name" value="SEGREGATION AND CONDENSATION PROTEIN B"/>
    <property type="match status" value="1"/>
</dbReference>
<dbReference type="PANTHER" id="PTHR34298">
    <property type="entry name" value="SEGREGATION AND CONDENSATION PROTEIN B"/>
    <property type="match status" value="1"/>
</dbReference>
<dbReference type="Gene3D" id="1.10.10.10">
    <property type="entry name" value="Winged helix-like DNA-binding domain superfamily/Winged helix DNA-binding domain"/>
    <property type="match status" value="2"/>
</dbReference>
<keyword evidence="2" id="KW-0132">Cell division</keyword>
<sequence length="249" mass="26328">MSESTQAPRSSRLDRLLGLTSTTQPGQAGTSATEPLFEQGSLSAVPDTQLRAAAEAVLIVADEPVTTAALAEALGIEEDETEALLESLAAEYEGRGPDGEGTAAPRGFVLRRAAGGWRLASAPLFHDLVERFVIGGATSRLSQAALETLAVIAYRQPVTRGRVAAVRGVNVDGVVRTLHARGLIEEAGQEPSGAYLYRTTREFLEFLGLDSLDELPPLAPYLPDASALAEIDDEAGERAADTTHRRSHA</sequence>
<dbReference type="NCBIfam" id="TIGR00281">
    <property type="entry name" value="SMC-Scp complex subunit ScpB"/>
    <property type="match status" value="1"/>
</dbReference>
<dbReference type="InterPro" id="IPR005234">
    <property type="entry name" value="ScpB_csome_segregation"/>
</dbReference>
<accession>A0A7T0PUS3</accession>
<keyword evidence="4" id="KW-0131">Cell cycle</keyword>
<dbReference type="InterPro" id="IPR036390">
    <property type="entry name" value="WH_DNA-bd_sf"/>
</dbReference>
<dbReference type="EMBL" id="CP063989">
    <property type="protein sequence ID" value="QPL04476.1"/>
    <property type="molecule type" value="Genomic_DNA"/>
</dbReference>
<evidence type="ECO:0000256" key="1">
    <source>
        <dbReference type="ARBA" id="ARBA00022490"/>
    </source>
</evidence>